<proteinExistence type="predicted"/>
<accession>A0ABV0J4T2</accession>
<dbReference type="RefSeq" id="WP_199298831.1">
    <property type="nucleotide sequence ID" value="NZ_JAMPKM010000001.1"/>
</dbReference>
<gene>
    <name evidence="1" type="ORF">NC998_03480</name>
</gene>
<name>A0ABV0J4T2_9CYAN</name>
<keyword evidence="2" id="KW-1185">Reference proteome</keyword>
<comment type="caution">
    <text evidence="1">The sequence shown here is derived from an EMBL/GenBank/DDBJ whole genome shotgun (WGS) entry which is preliminary data.</text>
</comment>
<reference evidence="1 2" key="1">
    <citation type="submission" date="2022-04" db="EMBL/GenBank/DDBJ databases">
        <title>Positive selection, recombination, and allopatry shape intraspecific diversity of widespread and dominant cyanobacteria.</title>
        <authorList>
            <person name="Wei J."/>
            <person name="Shu W."/>
            <person name="Hu C."/>
        </authorList>
    </citation>
    <scope>NUCLEOTIDE SEQUENCE [LARGE SCALE GENOMIC DNA]</scope>
    <source>
        <strain evidence="1 2">GB2-A4</strain>
    </source>
</reference>
<sequence length="64" mass="7504">MQQGKPNLIGNDYLVIGTVDRTDWKKGQQTLITSIESMRSIIHDFKKVLEFELQLPRWVKDDKT</sequence>
<evidence type="ECO:0000313" key="2">
    <source>
        <dbReference type="Proteomes" id="UP001464891"/>
    </source>
</evidence>
<protein>
    <submittedName>
        <fullName evidence="1">Uncharacterized protein</fullName>
    </submittedName>
</protein>
<evidence type="ECO:0000313" key="1">
    <source>
        <dbReference type="EMBL" id="MEP0816155.1"/>
    </source>
</evidence>
<organism evidence="1 2">
    <name type="scientific">Trichocoleus desertorum GB2-A4</name>
    <dbReference type="NCBI Taxonomy" id="2933944"/>
    <lineage>
        <taxon>Bacteria</taxon>
        <taxon>Bacillati</taxon>
        <taxon>Cyanobacteriota</taxon>
        <taxon>Cyanophyceae</taxon>
        <taxon>Leptolyngbyales</taxon>
        <taxon>Trichocoleusaceae</taxon>
        <taxon>Trichocoleus</taxon>
    </lineage>
</organism>
<dbReference type="EMBL" id="JAMPKM010000001">
    <property type="protein sequence ID" value="MEP0816155.1"/>
    <property type="molecule type" value="Genomic_DNA"/>
</dbReference>
<dbReference type="Proteomes" id="UP001464891">
    <property type="component" value="Unassembled WGS sequence"/>
</dbReference>